<accession>A0A2Z6EUB1</accession>
<feature type="compositionally biased region" description="Low complexity" evidence="2">
    <location>
        <begin position="9"/>
        <end position="20"/>
    </location>
</feature>
<dbReference type="EMBL" id="AP018150">
    <property type="protein sequence ID" value="BBE09039.1"/>
    <property type="molecule type" value="Genomic_DNA"/>
</dbReference>
<evidence type="ECO:0000256" key="2">
    <source>
        <dbReference type="SAM" id="MobiDB-lite"/>
    </source>
</evidence>
<dbReference type="CDD" id="cd00200">
    <property type="entry name" value="WD40"/>
    <property type="match status" value="4"/>
</dbReference>
<dbReference type="SUPFAM" id="SSF50978">
    <property type="entry name" value="WD40 repeat-like"/>
    <property type="match status" value="4"/>
</dbReference>
<dbReference type="InterPro" id="IPR050349">
    <property type="entry name" value="WD_LIS1/nudF_dynein_reg"/>
</dbReference>
<dbReference type="KEGG" id="mcys:MCB1EB_0878"/>
<dbReference type="PROSITE" id="PS50837">
    <property type="entry name" value="NACHT"/>
    <property type="match status" value="1"/>
</dbReference>
<dbReference type="InterPro" id="IPR001680">
    <property type="entry name" value="WD40_rpt"/>
</dbReference>
<dbReference type="SMART" id="SM00320">
    <property type="entry name" value="WD40"/>
    <property type="match status" value="28"/>
</dbReference>
<dbReference type="Pfam" id="PF00805">
    <property type="entry name" value="Pentapeptide"/>
    <property type="match status" value="2"/>
</dbReference>
<dbReference type="SUPFAM" id="SSF141571">
    <property type="entry name" value="Pentapeptide repeat-like"/>
    <property type="match status" value="2"/>
</dbReference>
<dbReference type="RefSeq" id="WP_126353884.1">
    <property type="nucleotide sequence ID" value="NZ_AP018150.1"/>
</dbReference>
<dbReference type="Proteomes" id="UP000282597">
    <property type="component" value="Chromosome"/>
</dbReference>
<dbReference type="SUPFAM" id="SSF52540">
    <property type="entry name" value="P-loop containing nucleoside triphosphate hydrolases"/>
    <property type="match status" value="1"/>
</dbReference>
<keyword evidence="1" id="KW-0175">Coiled coil</keyword>
<dbReference type="InterPro" id="IPR027417">
    <property type="entry name" value="P-loop_NTPase"/>
</dbReference>
<keyword evidence="3" id="KW-0808">Transferase</keyword>
<dbReference type="InterPro" id="IPR007111">
    <property type="entry name" value="NACHT_NTPase"/>
</dbReference>
<dbReference type="PANTHER" id="PTHR44129">
    <property type="entry name" value="WD REPEAT-CONTAINING PROTEIN POP1"/>
    <property type="match status" value="1"/>
</dbReference>
<feature type="coiled-coil region" evidence="1">
    <location>
        <begin position="30"/>
        <end position="60"/>
    </location>
</feature>
<gene>
    <name evidence="3" type="ORF">MCB1EB_0878</name>
</gene>
<feature type="region of interest" description="Disordered" evidence="2">
    <location>
        <begin position="1"/>
        <end position="20"/>
    </location>
</feature>
<dbReference type="InterPro" id="IPR015943">
    <property type="entry name" value="WD40/YVTN_repeat-like_dom_sf"/>
</dbReference>
<dbReference type="Pfam" id="PF00400">
    <property type="entry name" value="WD40"/>
    <property type="match status" value="27"/>
</dbReference>
<name>A0A2Z6EUB1_9BURK</name>
<reference evidence="3 4" key="1">
    <citation type="journal article" date="2018" name="Microbes Environ.">
        <title>Comparative Genomic Insights into Endofungal Lifestyles of Two Bacterial Endosymbionts, Mycoavidus cysteinexigens and Burkholderia rhizoxinica.</title>
        <authorList>
            <person name="Sharmin D."/>
            <person name="Guo Y."/>
            <person name="Nishizawa T."/>
            <person name="Ohshima S."/>
            <person name="Sato Y."/>
            <person name="Takashima Y."/>
            <person name="Narisawa K."/>
            <person name="Ohta H."/>
        </authorList>
    </citation>
    <scope>NUCLEOTIDE SEQUENCE [LARGE SCALE GENOMIC DNA]</scope>
    <source>
        <strain evidence="3 4">B1-EB</strain>
    </source>
</reference>
<organism evidence="3 4">
    <name type="scientific">Mycoavidus cysteinexigens</name>
    <dbReference type="NCBI Taxonomy" id="1553431"/>
    <lineage>
        <taxon>Bacteria</taxon>
        <taxon>Pseudomonadati</taxon>
        <taxon>Pseudomonadota</taxon>
        <taxon>Betaproteobacteria</taxon>
        <taxon>Burkholderiales</taxon>
        <taxon>Burkholderiaceae</taxon>
        <taxon>Mycoavidus</taxon>
    </lineage>
</organism>
<keyword evidence="4" id="KW-1185">Reference proteome</keyword>
<dbReference type="PROSITE" id="PS50082">
    <property type="entry name" value="WD_REPEATS_2"/>
    <property type="match status" value="26"/>
</dbReference>
<dbReference type="Gene3D" id="2.130.10.10">
    <property type="entry name" value="YVTN repeat-like/Quinoprotein amine dehydrogenase"/>
    <property type="match status" value="11"/>
</dbReference>
<dbReference type="SUPFAM" id="SSF50998">
    <property type="entry name" value="Quinoprotein alcohol dehydrogenase-like"/>
    <property type="match status" value="1"/>
</dbReference>
<dbReference type="GO" id="GO:0016301">
    <property type="term" value="F:kinase activity"/>
    <property type="evidence" value="ECO:0007669"/>
    <property type="project" value="UniProtKB-KW"/>
</dbReference>
<dbReference type="InterPro" id="IPR001646">
    <property type="entry name" value="5peptide_repeat"/>
</dbReference>
<evidence type="ECO:0000256" key="1">
    <source>
        <dbReference type="SAM" id="Coils"/>
    </source>
</evidence>
<evidence type="ECO:0000313" key="4">
    <source>
        <dbReference type="Proteomes" id="UP000282597"/>
    </source>
</evidence>
<dbReference type="Gene3D" id="2.160.20.80">
    <property type="entry name" value="E3 ubiquitin-protein ligase SopA"/>
    <property type="match status" value="2"/>
</dbReference>
<dbReference type="PROSITE" id="PS50294">
    <property type="entry name" value="WD_REPEATS_REGION"/>
    <property type="match status" value="22"/>
</dbReference>
<dbReference type="InterPro" id="IPR011047">
    <property type="entry name" value="Quinoprotein_ADH-like_sf"/>
</dbReference>
<dbReference type="InterPro" id="IPR019775">
    <property type="entry name" value="WD40_repeat_CS"/>
</dbReference>
<dbReference type="PROSITE" id="PS00678">
    <property type="entry name" value="WD_REPEATS_1"/>
    <property type="match status" value="10"/>
</dbReference>
<dbReference type="InterPro" id="IPR020472">
    <property type="entry name" value="WD40_PAC1"/>
</dbReference>
<sequence length="2826" mass="312278">MLNFIAGMRPSSPALSSPRLGISSQHLLGEARAYKTVENLEEAKKSYEKAVEQAKTEQERNPGDLKAKRTFDTIREEYFTFLSGLPLSERQEQGTAANQEKSKQVDYLFEKALSTLSFLELSNTTSLFLVYAHDNPAYGKADAQTSKYLIEKLSQIRVNLYSDQTPMGQAHSRASEALKENGKLEDILTSQLCLLPTRLRDDVEPVHKVVVCCSEVLEKYLKEWPYYDSFYQQLRVAYRKDSEQRSTSAIREVVRTFSQEPNYKIGFHHVLTEMAFLRIRAEQREDQHGIIPVSLTPKSAKQCLKDVISQTTVRMEDIPRFEAKARAGQEVYPNQSRHLVLFKLIERLLVSSGEAKTFLNKFWQGYSACISRLESGSSPLGWSEFVKLVDDIFGDIQRTLHNELALTVQQQHQQLKHQQGIELRSKKEPLAILGENIEEEYFAAWEEPGEIQDGLAMYVVPHATTITDRQTTFNLEEAVRVFLTQKNDSGQKTQVLLLQGKAGAGKSTFNRQLARRLWREYSAAPAPDKLPIPLYISLPTVKEPNENLIGQYLSKKCGFSPEQIEVLRQSQRFILILDGYDEIPAEHRNLYADEKLDKWQAKIMISSRPEYLSEGYQNHFQPRGYSRSLLEYELAPFSEQVIENYIDQYVKHARPPWNAQAYRDALDRIPNVKELLGTPFLLKMALIVLPTLEDATQGLTRIKLYEQFMRTWFERSLARLDGIRLTQAQKTAFQRLKEEGFTEHSERFNADFALAMYEAKTTVAEYSAIPRRGAPQNKQYEAFLSSKDEEKNLLRFSAPLIRQNQHYRFIHKSIQDYLVARAVWEELENSSGRDVSMGVEPLSGIKAMRLLLEELDASIQVDSSALLNHFNLVEDLAIQGFLVERLQQNRALVKPLLAWIKASTTEKSASTAAANAITILVKAEVPFTRADLKRIRIVGADLSYGIFDHTQFSGADLRKVNLQGVWLRGADLSGAQMEAVQFGEKPSLLLAAGVRACCYSPDGRWLAVTQDYTIQLYDAHALELIYTFEGHISMVNSVVFSPDSKMLVSVSWDHVKLWSVEDKMRLLKTFKGHTQGANSVVFSPDGKMLASGSRDHTVKLWSLDDKAAALLKVFKGHTASVESVAFSPDGKTLASGSDFSDRTVKLWSLDDKAALLKTFKGHTWSVKSVVFSPDGKTLASGSDDHTVKLWAVEDEMRLLKTFEGHTLWVKSVVFSPNGKTLASGSSDHTVKLWSVEDETRSPKTFAGHAGGVNSVVFSKDGKTLTSGSEDRTVKFWSVDGEMHSPKTFAGHAGRVNSVVFSKDGKMLASGSYDMTVKLWAVEDGMRLLKTFEGHTLSVTSVVFSPDGTILASVSDGDSTLKLWAVEDGMRLLKTFEGYRYSGGFKIVAFSPDGKTLVSGSDDHTVRLWAVNGEKNRQKIFKGHTSSVFSVVYSPSGAQIASGSSDMTVKLWSVEDETCPLKTFEGHTHEVTSVVFSPDGKTLASSSSDMTVKLWSVEDGAHLLKTFEGHTLYVTSVVFSPDGKTLASGSFDRTVKLWSVDSGQLLTTIEGINGDVTAVAWKTIAEGNWLVTGSGDKAVRLWQVKQQDGQLRVLLRWASTQTALTAAGASIQNVQGLSLVNAQLLKQCGAVGSPLSPITFSQRQPQAENQEEAEKLYGDGVEKAKAEYEKNSGDPQAKQNLEAIHNKYFPSLNRLPELGAVFNQEKSKQVDYLFEKVLSMLGSLALHNTPSLFLVYAHDNPACGQADAQTSQYLIEKLSQIRVNLYSDQTPMAQPDSRASEELKRDGKLEDILTSQLCLLPTRLRADVEPVDKVVVCCSEVLEKYLKEWPYYESFYQELQKAYHKDCEQAGTFAIREVVRRFSQEEDYKVGFHHVLTEMAFLQIRAEQRKNQHGIIPVSLAPKSAKECLGHFISQTTVHMEDIPRFEAQARAGQEVYPNQSRHWVLFKLIERLLVDRHEAQTFLNKFWQGYSECIFQLKDKSSTLSGFEFVEFVDGIFGNIERALHNALALTVQQQQQHLKHQQDYLVARGIWEELDNSAGVDVSTGSEPLNGMRNVEDLWVDLKDSDQIDQERLLNRLNLVEDAAIQGFLVERVEQDRRLVKPLLAWIKASKQTDSVSQGAANAMTILVRAGIQFNGMDLKGIRIPGADLSFGMLDSAQLQGSDLSGVKLRTSWLREANLSRAQMAGVQFGEWAYLQEESTVHSCAYSPDGKTCAMGLANGKINLYDTSSWAKIHTLEGHISSVYSVVYSPSGAQIASGSKDGTVRLWGAHSGAAGRALKGHTSSVNSVTYSPSGAQIASGSDDKTVRLWDAHSGAAGHTLEGHTSAVLSVVYSPNGTQIASGSGDHTVRLWDAHSGTAEHTLEGHISSVYSVVYSPSGAQIAFGSGERTVRLWDAHSGTAGHTLEGHTASVRSVVYSPDGGQLASGSMDNTMRLWDVHSGALVHTLDGHTGPVLSVQYSPSGAQIASGSHDKTVRLWDVQGEALDLTLTGHTDSVLSVVYSPSGDQIASGSDDNTVRLWDAHSGAAVRTLEGHTSSVFSVVYSPSGAQIASGSWDNTVRLWDAQSGAAGHTLEGHADSVNSVVYSPSGAQIASGSEDNTVRLWDVKSGAAGHTLEGHADSVNSVVYSPSGDQIASGSEDNTVRLWDVKSGAAGHILEGHTDAVWSVVYSPSGAQIASGSDDNTVRLWDAQSGAAGHTLVGHTSTVSSVVYSPSGDQIASGSEDETVRLWEVTSGTCLRVIQTFSRSVYSVAWTELNGHQYLVTGSEDQSVRHWEIPKDGAGYQAKLCWSTRHDVLNVTEMRIEGVQGLSEMNRRLLKQRGAVGGA</sequence>
<dbReference type="Pfam" id="PF05729">
    <property type="entry name" value="NACHT"/>
    <property type="match status" value="1"/>
</dbReference>
<dbReference type="InterPro" id="IPR036322">
    <property type="entry name" value="WD40_repeat_dom_sf"/>
</dbReference>
<keyword evidence="3" id="KW-0418">Kinase</keyword>
<protein>
    <submittedName>
        <fullName evidence="3">Myosin heavy-chain kinase</fullName>
    </submittedName>
</protein>
<dbReference type="Gene3D" id="3.40.50.300">
    <property type="entry name" value="P-loop containing nucleotide triphosphate hydrolases"/>
    <property type="match status" value="1"/>
</dbReference>
<dbReference type="PRINTS" id="PR00320">
    <property type="entry name" value="GPROTEINBRPT"/>
</dbReference>
<evidence type="ECO:0000313" key="3">
    <source>
        <dbReference type="EMBL" id="BBE09039.1"/>
    </source>
</evidence>
<proteinExistence type="predicted"/>